<sequence>MPSPTNHMAKALIVACMVLLACKSCQSVPQDYSSWSYDVEYVDATPTTPAKTVATYTIDGLVYTFDSSKDKDWVLTNGVSKPVYPPLADKSKYPFPKDKSKPGDLTPPQNTIRPVYPPFPPNTTKPVYPSPPQNISKPIYPDPSSITPVKPITPAIQSELANVTTTTLPKNTTGAVTPVGGFGKPKLTSTTPVQVAQPKLRARSIQMEGEGQPYPISFIRGSFQDFRYSHDDNDAKLNSSPINHHTERIFAISKRTRPFKNGSEKSLN</sequence>
<reference evidence="3" key="1">
    <citation type="submission" date="2013-11" db="EMBL/GenBank/DDBJ databases">
        <title>Genome sequence of the fusiform rust pathogen reveals effectors for host alternation and coevolution with pine.</title>
        <authorList>
            <consortium name="DOE Joint Genome Institute"/>
            <person name="Smith K."/>
            <person name="Pendleton A."/>
            <person name="Kubisiak T."/>
            <person name="Anderson C."/>
            <person name="Salamov A."/>
            <person name="Aerts A."/>
            <person name="Riley R."/>
            <person name="Clum A."/>
            <person name="Lindquist E."/>
            <person name="Ence D."/>
            <person name="Campbell M."/>
            <person name="Kronenberg Z."/>
            <person name="Feau N."/>
            <person name="Dhillon B."/>
            <person name="Hamelin R."/>
            <person name="Burleigh J."/>
            <person name="Smith J."/>
            <person name="Yandell M."/>
            <person name="Nelson C."/>
            <person name="Grigoriev I."/>
            <person name="Davis J."/>
        </authorList>
    </citation>
    <scope>NUCLEOTIDE SEQUENCE</scope>
    <source>
        <strain evidence="3">G11</strain>
    </source>
</reference>
<feature type="chain" id="PRO_5040193672" evidence="2">
    <location>
        <begin position="28"/>
        <end position="268"/>
    </location>
</feature>
<name>A0A9P6TAK1_9BASI</name>
<feature type="compositionally biased region" description="Basic and acidic residues" evidence="1">
    <location>
        <begin position="90"/>
        <end position="102"/>
    </location>
</feature>
<evidence type="ECO:0000313" key="4">
    <source>
        <dbReference type="Proteomes" id="UP000886653"/>
    </source>
</evidence>
<dbReference type="AlphaFoldDB" id="A0A9P6TAK1"/>
<dbReference type="Proteomes" id="UP000886653">
    <property type="component" value="Unassembled WGS sequence"/>
</dbReference>
<evidence type="ECO:0000313" key="3">
    <source>
        <dbReference type="EMBL" id="KAG0145281.1"/>
    </source>
</evidence>
<proteinExistence type="predicted"/>
<comment type="caution">
    <text evidence="3">The sequence shown here is derived from an EMBL/GenBank/DDBJ whole genome shotgun (WGS) entry which is preliminary data.</text>
</comment>
<keyword evidence="4" id="KW-1185">Reference proteome</keyword>
<feature type="signal peptide" evidence="2">
    <location>
        <begin position="1"/>
        <end position="27"/>
    </location>
</feature>
<evidence type="ECO:0000256" key="1">
    <source>
        <dbReference type="SAM" id="MobiDB-lite"/>
    </source>
</evidence>
<keyword evidence="2" id="KW-0732">Signal</keyword>
<accession>A0A9P6TAK1</accession>
<organism evidence="3 4">
    <name type="scientific">Cronartium quercuum f. sp. fusiforme G11</name>
    <dbReference type="NCBI Taxonomy" id="708437"/>
    <lineage>
        <taxon>Eukaryota</taxon>
        <taxon>Fungi</taxon>
        <taxon>Dikarya</taxon>
        <taxon>Basidiomycota</taxon>
        <taxon>Pucciniomycotina</taxon>
        <taxon>Pucciniomycetes</taxon>
        <taxon>Pucciniales</taxon>
        <taxon>Coleosporiaceae</taxon>
        <taxon>Cronartium</taxon>
    </lineage>
</organism>
<gene>
    <name evidence="3" type="ORF">CROQUDRAFT_706620</name>
</gene>
<feature type="region of interest" description="Disordered" evidence="1">
    <location>
        <begin position="90"/>
        <end position="121"/>
    </location>
</feature>
<protein>
    <submittedName>
        <fullName evidence="3">Uncharacterized protein</fullName>
    </submittedName>
</protein>
<evidence type="ECO:0000256" key="2">
    <source>
        <dbReference type="SAM" id="SignalP"/>
    </source>
</evidence>
<dbReference type="EMBL" id="MU167279">
    <property type="protein sequence ID" value="KAG0145281.1"/>
    <property type="molecule type" value="Genomic_DNA"/>
</dbReference>